<dbReference type="Proteomes" id="UP000475325">
    <property type="component" value="Unassembled WGS sequence"/>
</dbReference>
<evidence type="ECO:0000313" key="2">
    <source>
        <dbReference type="EMBL" id="KAF3080404.1"/>
    </source>
</evidence>
<comment type="caution">
    <text evidence="2">The sequence shown here is derived from an EMBL/GenBank/DDBJ whole genome shotgun (WGS) entry which is preliminary data.</text>
</comment>
<sequence length="73" mass="7863">MGPELSPICPFVQLLSPTQNIQQNAPIPVLGNKEEAITTWLVSSRPSGHLGYDPASRLSPHPPHSGGRLLRSL</sequence>
<evidence type="ECO:0000256" key="1">
    <source>
        <dbReference type="SAM" id="MobiDB-lite"/>
    </source>
</evidence>
<dbReference type="AlphaFoldDB" id="A0A7C8MZ18"/>
<reference evidence="2 3" key="1">
    <citation type="submission" date="2019-06" db="EMBL/GenBank/DDBJ databases">
        <authorList>
            <person name="Palmer J.M."/>
        </authorList>
    </citation>
    <scope>NUCLEOTIDE SEQUENCE [LARGE SCALE GENOMIC DNA]</scope>
    <source>
        <strain evidence="2 3">TWF102</strain>
    </source>
</reference>
<feature type="region of interest" description="Disordered" evidence="1">
    <location>
        <begin position="47"/>
        <end position="73"/>
    </location>
</feature>
<dbReference type="EMBL" id="WIQW01000139">
    <property type="protein sequence ID" value="KAF3080404.1"/>
    <property type="molecule type" value="Genomic_DNA"/>
</dbReference>
<gene>
    <name evidence="2" type="ORF">TWF102_002213</name>
</gene>
<evidence type="ECO:0000313" key="3">
    <source>
        <dbReference type="Proteomes" id="UP000475325"/>
    </source>
</evidence>
<name>A0A7C8MZ18_ORBOL</name>
<organism evidence="2 3">
    <name type="scientific">Orbilia oligospora</name>
    <name type="common">Nematode-trapping fungus</name>
    <name type="synonym">Arthrobotrys oligospora</name>
    <dbReference type="NCBI Taxonomy" id="2813651"/>
    <lineage>
        <taxon>Eukaryota</taxon>
        <taxon>Fungi</taxon>
        <taxon>Dikarya</taxon>
        <taxon>Ascomycota</taxon>
        <taxon>Pezizomycotina</taxon>
        <taxon>Orbiliomycetes</taxon>
        <taxon>Orbiliales</taxon>
        <taxon>Orbiliaceae</taxon>
        <taxon>Orbilia</taxon>
    </lineage>
</organism>
<accession>A0A7C8MZ18</accession>
<proteinExistence type="predicted"/>
<protein>
    <submittedName>
        <fullName evidence="2">Uncharacterized protein</fullName>
    </submittedName>
</protein>